<organism evidence="1 2">
    <name type="scientific">Reyranella humidisoli</name>
    <dbReference type="NCBI Taxonomy" id="2849149"/>
    <lineage>
        <taxon>Bacteria</taxon>
        <taxon>Pseudomonadati</taxon>
        <taxon>Pseudomonadota</taxon>
        <taxon>Alphaproteobacteria</taxon>
        <taxon>Hyphomicrobiales</taxon>
        <taxon>Reyranellaceae</taxon>
        <taxon>Reyranella</taxon>
    </lineage>
</organism>
<sequence length="179" mass="20042">MPPPLPVTFAAGSAGPWHIERLSRVAGPGLPAATHLAMTDLPGASWRLRGVVSHPRYSTAAELKTLAGVQAGLGRPEATCAALIPIRKSEAWWSMAQDERRAVFEDRSRHIALSMKYLPAIARRLHHARDLGEPFDFLTWFEFAPEHEAAFDDLLGELRASPEWTYVEREVEIRVRRID</sequence>
<name>A0ABS6IKG2_9HYPH</name>
<proteinExistence type="predicted"/>
<reference evidence="1 2" key="1">
    <citation type="submission" date="2021-06" db="EMBL/GenBank/DDBJ databases">
        <authorList>
            <person name="Lee D.H."/>
        </authorList>
    </citation>
    <scope>NUCLEOTIDE SEQUENCE [LARGE SCALE GENOMIC DNA]</scope>
    <source>
        <strain evidence="1 2">MMS21-HV4-11</strain>
    </source>
</reference>
<evidence type="ECO:0000313" key="1">
    <source>
        <dbReference type="EMBL" id="MBU8874821.1"/>
    </source>
</evidence>
<dbReference type="InterPro" id="IPR010644">
    <property type="entry name" value="ChdC/CLD"/>
</dbReference>
<gene>
    <name evidence="1" type="ORF">KQ910_13680</name>
</gene>
<dbReference type="Proteomes" id="UP000727907">
    <property type="component" value="Unassembled WGS sequence"/>
</dbReference>
<keyword evidence="2" id="KW-1185">Reference proteome</keyword>
<evidence type="ECO:0000313" key="2">
    <source>
        <dbReference type="Proteomes" id="UP000727907"/>
    </source>
</evidence>
<protein>
    <submittedName>
        <fullName evidence="1">Chlorite dismutase family protein</fullName>
    </submittedName>
</protein>
<comment type="caution">
    <text evidence="1">The sequence shown here is derived from an EMBL/GenBank/DDBJ whole genome shotgun (WGS) entry which is preliminary data.</text>
</comment>
<accession>A0ABS6IKG2</accession>
<dbReference type="EMBL" id="JAHOPB010000001">
    <property type="protein sequence ID" value="MBU8874821.1"/>
    <property type="molecule type" value="Genomic_DNA"/>
</dbReference>
<dbReference type="RefSeq" id="WP_216961022.1">
    <property type="nucleotide sequence ID" value="NZ_JAHOPB010000001.1"/>
</dbReference>
<dbReference type="Pfam" id="PF06778">
    <property type="entry name" value="Chlor_dismutase"/>
    <property type="match status" value="1"/>
</dbReference>